<evidence type="ECO:0000313" key="2">
    <source>
        <dbReference type="Proteomes" id="UP000305541"/>
    </source>
</evidence>
<protein>
    <submittedName>
        <fullName evidence="1">Uncharacterized protein</fullName>
    </submittedName>
</protein>
<dbReference type="RefSeq" id="WP_138474540.1">
    <property type="nucleotide sequence ID" value="NZ_VBTH01000011.1"/>
</dbReference>
<proteinExistence type="predicted"/>
<evidence type="ECO:0000313" key="1">
    <source>
        <dbReference type="EMBL" id="TLQ04025.1"/>
    </source>
</evidence>
<sequence>MGKGLIVNTKGGIFSIYGKSFSENLDFFFEIAKTSFEDQILSIEFKTGDRVLLMNPIVTVNDEFNLTISTADRIIVDCKLPINPKVTKRITYTQISAEEAKKESGSLESIVDIRGKNAFQIKWN</sequence>
<dbReference type="Proteomes" id="UP000305541">
    <property type="component" value="Unassembled WGS sequence"/>
</dbReference>
<accession>A0A5R9BTT9</accession>
<dbReference type="EMBL" id="VBTH01000011">
    <property type="protein sequence ID" value="TLQ04025.1"/>
    <property type="molecule type" value="Genomic_DNA"/>
</dbReference>
<comment type="caution">
    <text evidence="1">The sequence shown here is derived from an EMBL/GenBank/DDBJ whole genome shotgun (WGS) entry which is preliminary data.</text>
</comment>
<reference evidence="1 2" key="1">
    <citation type="submission" date="2019-05" db="EMBL/GenBank/DDBJ databases">
        <title>The metagenome of a microbial culture collection derived from dairy environment covers the genomic content of the human microbiome.</title>
        <authorList>
            <person name="Roder T."/>
            <person name="Wuthrich D."/>
            <person name="Sattari Z."/>
            <person name="Von Ah U."/>
            <person name="Bar C."/>
            <person name="Ronchi F."/>
            <person name="Macpherson A.J."/>
            <person name="Ganal-Vonarburg S.C."/>
            <person name="Bruggmann R."/>
            <person name="Vergeres G."/>
        </authorList>
    </citation>
    <scope>NUCLEOTIDE SEQUENCE [LARGE SCALE GENOMIC DNA]</scope>
    <source>
        <strain evidence="1 2">FAM 18815</strain>
    </source>
</reference>
<organism evidence="1 2">
    <name type="scientific">Pediococcus stilesii</name>
    <dbReference type="NCBI Taxonomy" id="331679"/>
    <lineage>
        <taxon>Bacteria</taxon>
        <taxon>Bacillati</taxon>
        <taxon>Bacillota</taxon>
        <taxon>Bacilli</taxon>
        <taxon>Lactobacillales</taxon>
        <taxon>Lactobacillaceae</taxon>
        <taxon>Pediococcus</taxon>
    </lineage>
</organism>
<dbReference type="AlphaFoldDB" id="A0A5R9BTT9"/>
<gene>
    <name evidence="1" type="ORF">FEZ51_07080</name>
</gene>
<name>A0A5R9BTT9_9LACO</name>